<dbReference type="AlphaFoldDB" id="A0A0F9JWM5"/>
<organism evidence="2">
    <name type="scientific">marine sediment metagenome</name>
    <dbReference type="NCBI Taxonomy" id="412755"/>
    <lineage>
        <taxon>unclassified sequences</taxon>
        <taxon>metagenomes</taxon>
        <taxon>ecological metagenomes</taxon>
    </lineage>
</organism>
<gene>
    <name evidence="2" type="ORF">LCGC14_1403490</name>
</gene>
<evidence type="ECO:0000313" key="2">
    <source>
        <dbReference type="EMBL" id="KKM74128.1"/>
    </source>
</evidence>
<comment type="caution">
    <text evidence="2">The sequence shown here is derived from an EMBL/GenBank/DDBJ whole genome shotgun (WGS) entry which is preliminary data.</text>
</comment>
<protein>
    <submittedName>
        <fullName evidence="2">Uncharacterized protein</fullName>
    </submittedName>
</protein>
<accession>A0A0F9JWM5</accession>
<evidence type="ECO:0000256" key="1">
    <source>
        <dbReference type="SAM" id="MobiDB-lite"/>
    </source>
</evidence>
<name>A0A0F9JWM5_9ZZZZ</name>
<dbReference type="EMBL" id="LAZR01009190">
    <property type="protein sequence ID" value="KKM74128.1"/>
    <property type="molecule type" value="Genomic_DNA"/>
</dbReference>
<reference evidence="2" key="1">
    <citation type="journal article" date="2015" name="Nature">
        <title>Complex archaea that bridge the gap between prokaryotes and eukaryotes.</title>
        <authorList>
            <person name="Spang A."/>
            <person name="Saw J.H."/>
            <person name="Jorgensen S.L."/>
            <person name="Zaremba-Niedzwiedzka K."/>
            <person name="Martijn J."/>
            <person name="Lind A.E."/>
            <person name="van Eijk R."/>
            <person name="Schleper C."/>
            <person name="Guy L."/>
            <person name="Ettema T.J."/>
        </authorList>
    </citation>
    <scope>NUCLEOTIDE SEQUENCE</scope>
</reference>
<feature type="compositionally biased region" description="Basic and acidic residues" evidence="1">
    <location>
        <begin position="34"/>
        <end position="48"/>
    </location>
</feature>
<proteinExistence type="predicted"/>
<sequence length="60" mass="7055">MTMIKYGTYRMYQNINTDEVIEVALADEEELEKYAGNRNWKEIGHEDNSTNTEPADQKKK</sequence>
<feature type="region of interest" description="Disordered" evidence="1">
    <location>
        <begin position="34"/>
        <end position="60"/>
    </location>
</feature>